<accession>A0A0Q4B3S6</accession>
<sequence>MLVLAAGFAACKKEVNERAKQEENEREIRAIMLEMSGDYDAQLEQTQINVDGERPPQHKNFQLKITELGSFYSPSGSVINVDLQLGKITEESVFLNLSQVQHRPIDAGGKEVGTRYYIPEPKFSGYVGVYDRKAKTLQLSLRTKEVYIFDKVERDYRVLYTGKRK</sequence>
<dbReference type="PATRIC" id="fig|1702214.3.peg.594"/>
<name>A0A0Q4B3S6_9BACT</name>
<protein>
    <submittedName>
        <fullName evidence="1">Uncharacterized protein</fullName>
    </submittedName>
</protein>
<gene>
    <name evidence="1" type="ORF">AL399_06470</name>
</gene>
<dbReference type="STRING" id="1702214.AL399_06470"/>
<comment type="caution">
    <text evidence="1">The sequence shown here is derived from an EMBL/GenBank/DDBJ whole genome shotgun (WGS) entry which is preliminary data.</text>
</comment>
<dbReference type="Proteomes" id="UP000054172">
    <property type="component" value="Unassembled WGS sequence"/>
</dbReference>
<dbReference type="AlphaFoldDB" id="A0A0Q4B3S6"/>
<keyword evidence="2" id="KW-1185">Reference proteome</keyword>
<organism evidence="1 2">
    <name type="scientific">Candidatus [Bacteroides] periocalifornicus</name>
    <dbReference type="NCBI Taxonomy" id="1702214"/>
    <lineage>
        <taxon>Bacteria</taxon>
        <taxon>Pseudomonadati</taxon>
        <taxon>Bacteroidota</taxon>
    </lineage>
</organism>
<dbReference type="EMBL" id="LIIK01000030">
    <property type="protein sequence ID" value="KQM08581.1"/>
    <property type="molecule type" value="Genomic_DNA"/>
</dbReference>
<reference evidence="1" key="1">
    <citation type="submission" date="2015-08" db="EMBL/GenBank/DDBJ databases">
        <title>Candidatus Bacteriodes Periocalifornicus.</title>
        <authorList>
            <person name="McLean J.S."/>
            <person name="Kelley S."/>
        </authorList>
    </citation>
    <scope>NUCLEOTIDE SEQUENCE [LARGE SCALE GENOMIC DNA]</scope>
    <source>
        <strain evidence="1">12B</strain>
    </source>
</reference>
<evidence type="ECO:0000313" key="1">
    <source>
        <dbReference type="EMBL" id="KQM08581.1"/>
    </source>
</evidence>
<evidence type="ECO:0000313" key="2">
    <source>
        <dbReference type="Proteomes" id="UP000054172"/>
    </source>
</evidence>
<proteinExistence type="predicted"/>